<dbReference type="AlphaFoldDB" id="A0A8H8RVR9"/>
<keyword evidence="3" id="KW-1185">Reference proteome</keyword>
<sequence length="95" mass="10504">MSIQSVPGDSKLQDSKPMSETFDAVEKGDVSYRNRAGKVIDITTVQPGTDTAYELKIVLLNQAMLDLGMGKYQWTLFVLTGFGCSEMHTNIKLTQ</sequence>
<evidence type="ECO:0000313" key="3">
    <source>
        <dbReference type="Proteomes" id="UP000443090"/>
    </source>
</evidence>
<proteinExistence type="predicted"/>
<dbReference type="OrthoDB" id="4139357at2759"/>
<name>A0A8H8RVR9_9HELO</name>
<protein>
    <submittedName>
        <fullName evidence="2">Uncharacterized protein</fullName>
    </submittedName>
</protein>
<comment type="caution">
    <text evidence="2">The sequence shown here is derived from an EMBL/GenBank/DDBJ whole genome shotgun (WGS) entry which is preliminary data.</text>
</comment>
<evidence type="ECO:0000313" key="2">
    <source>
        <dbReference type="EMBL" id="TVY42795.1"/>
    </source>
</evidence>
<reference evidence="2 3" key="1">
    <citation type="submission" date="2018-05" db="EMBL/GenBank/DDBJ databases">
        <title>Genome sequencing and assembly of the regulated plant pathogen Lachnellula willkommii and related sister species for the development of diagnostic species identification markers.</title>
        <authorList>
            <person name="Giroux E."/>
            <person name="Bilodeau G."/>
        </authorList>
    </citation>
    <scope>NUCLEOTIDE SEQUENCE [LARGE SCALE GENOMIC DNA]</scope>
    <source>
        <strain evidence="2 3">CBS 160.35</strain>
    </source>
</reference>
<dbReference type="Proteomes" id="UP000443090">
    <property type="component" value="Unassembled WGS sequence"/>
</dbReference>
<accession>A0A8H8RVR9</accession>
<feature type="region of interest" description="Disordered" evidence="1">
    <location>
        <begin position="1"/>
        <end position="24"/>
    </location>
</feature>
<evidence type="ECO:0000256" key="1">
    <source>
        <dbReference type="SAM" id="MobiDB-lite"/>
    </source>
</evidence>
<gene>
    <name evidence="2" type="ORF">LOCC1_G004900</name>
</gene>
<dbReference type="EMBL" id="QGMI01000310">
    <property type="protein sequence ID" value="TVY42795.1"/>
    <property type="molecule type" value="Genomic_DNA"/>
</dbReference>
<organism evidence="2 3">
    <name type="scientific">Lachnellula occidentalis</name>
    <dbReference type="NCBI Taxonomy" id="215460"/>
    <lineage>
        <taxon>Eukaryota</taxon>
        <taxon>Fungi</taxon>
        <taxon>Dikarya</taxon>
        <taxon>Ascomycota</taxon>
        <taxon>Pezizomycotina</taxon>
        <taxon>Leotiomycetes</taxon>
        <taxon>Helotiales</taxon>
        <taxon>Lachnaceae</taxon>
        <taxon>Lachnellula</taxon>
    </lineage>
</organism>